<keyword evidence="2" id="KW-1185">Reference proteome</keyword>
<sequence length="240" mass="27105">MISLHEATPPAEPPLRPDDATAAARTLLEAYHLQDERERALLRGDAGRAEAVGRRAIDRMAIAYGAEFPEIERTRARAAGESFMRALFVQDEIENWDRLRRLPERRLQGALETDPGGAYGSDPVHDERWDRVRGLLAGTCRSAGIDGRYATEQTRFWVYHGQRDPRWERSAHGAHGIKLRAMVEEPSADATDRMGRRFVEGVRGHDDWGHADRTADLAAVIDPVVDYYTELFAMRSEGDR</sequence>
<reference evidence="1 2" key="1">
    <citation type="journal article" date="2019" name="Int. J. Syst. Evol. Microbiol.">
        <title>The Global Catalogue of Microorganisms (GCM) 10K type strain sequencing project: providing services to taxonomists for standard genome sequencing and annotation.</title>
        <authorList>
            <consortium name="The Broad Institute Genomics Platform"/>
            <consortium name="The Broad Institute Genome Sequencing Center for Infectious Disease"/>
            <person name="Wu L."/>
            <person name="Ma J."/>
        </authorList>
    </citation>
    <scope>NUCLEOTIDE SEQUENCE [LARGE SCALE GENOMIC DNA]</scope>
    <source>
        <strain evidence="1 2">CGMCC 1.3240</strain>
    </source>
</reference>
<name>A0ABD5UZL2_9EURY</name>
<evidence type="ECO:0000313" key="1">
    <source>
        <dbReference type="EMBL" id="MFC6904580.1"/>
    </source>
</evidence>
<accession>A0ABD5UZL2</accession>
<dbReference type="RefSeq" id="WP_340603085.1">
    <property type="nucleotide sequence ID" value="NZ_JBBMXV010000001.1"/>
</dbReference>
<organism evidence="1 2">
    <name type="scientific">Halalkalicoccus tibetensis</name>
    <dbReference type="NCBI Taxonomy" id="175632"/>
    <lineage>
        <taxon>Archaea</taxon>
        <taxon>Methanobacteriati</taxon>
        <taxon>Methanobacteriota</taxon>
        <taxon>Stenosarchaea group</taxon>
        <taxon>Halobacteria</taxon>
        <taxon>Halobacteriales</taxon>
        <taxon>Halococcaceae</taxon>
        <taxon>Halalkalicoccus</taxon>
    </lineage>
</organism>
<proteinExistence type="predicted"/>
<dbReference type="Proteomes" id="UP001596312">
    <property type="component" value="Unassembled WGS sequence"/>
</dbReference>
<dbReference type="AlphaFoldDB" id="A0ABD5UZL2"/>
<gene>
    <name evidence="1" type="ORF">ACFQGH_05135</name>
</gene>
<comment type="caution">
    <text evidence="1">The sequence shown here is derived from an EMBL/GenBank/DDBJ whole genome shotgun (WGS) entry which is preliminary data.</text>
</comment>
<protein>
    <submittedName>
        <fullName evidence="1">Uncharacterized protein</fullName>
    </submittedName>
</protein>
<dbReference type="EMBL" id="JBHSXQ010000001">
    <property type="protein sequence ID" value="MFC6904580.1"/>
    <property type="molecule type" value="Genomic_DNA"/>
</dbReference>
<evidence type="ECO:0000313" key="2">
    <source>
        <dbReference type="Proteomes" id="UP001596312"/>
    </source>
</evidence>